<accession>A0AAN6RJP5</accession>
<evidence type="ECO:0000256" key="6">
    <source>
        <dbReference type="SAM" id="MobiDB-lite"/>
    </source>
</evidence>
<evidence type="ECO:0000256" key="7">
    <source>
        <dbReference type="SAM" id="Phobius"/>
    </source>
</evidence>
<sequence>MRGALPQKSDCIDQRKYFAVLWVPVECARDFAYTYQWFYIFQEPWCFTLVAIKASIGLAIARIANRNLWIEVVIYANILLCLITMGGTGMYLFFQCLPIQKNWYTDTPGSCQPREIQTALSFAVAAVSIFTDWTFASLPVFLLWNVQMNIRVKLSVIVMLGLGVFASIAPIVRLRFLFGLNDQAKFLEKLSPILAWASAEMNVGLIVANLPACRPLLDTFVSHVSSSKGHSRERSYGITVSGATGKTLDRYVELQEQGNAELETRIFSRQNGDNASEMDVDHVDDRSQKRMLRGRDRSDTLTVQVTRDITVTHHPKLATSPLIPTTPLISTPTTPHHPQ</sequence>
<feature type="transmembrane region" description="Helical" evidence="7">
    <location>
        <begin position="72"/>
        <end position="94"/>
    </location>
</feature>
<keyword evidence="10" id="KW-1185">Reference proteome</keyword>
<keyword evidence="4 7" id="KW-0472">Membrane</keyword>
<protein>
    <recommendedName>
        <fullName evidence="8">Rhodopsin domain-containing protein</fullName>
    </recommendedName>
</protein>
<comment type="similarity">
    <text evidence="5">Belongs to the SAT4 family.</text>
</comment>
<feature type="region of interest" description="Disordered" evidence="6">
    <location>
        <begin position="272"/>
        <end position="297"/>
    </location>
</feature>
<organism evidence="9 10">
    <name type="scientific">Pseudopithomyces chartarum</name>
    <dbReference type="NCBI Taxonomy" id="1892770"/>
    <lineage>
        <taxon>Eukaryota</taxon>
        <taxon>Fungi</taxon>
        <taxon>Dikarya</taxon>
        <taxon>Ascomycota</taxon>
        <taxon>Pezizomycotina</taxon>
        <taxon>Dothideomycetes</taxon>
        <taxon>Pleosporomycetidae</taxon>
        <taxon>Pleosporales</taxon>
        <taxon>Massarineae</taxon>
        <taxon>Didymosphaeriaceae</taxon>
        <taxon>Pseudopithomyces</taxon>
    </lineage>
</organism>
<dbReference type="GO" id="GO:0016020">
    <property type="term" value="C:membrane"/>
    <property type="evidence" value="ECO:0007669"/>
    <property type="project" value="UniProtKB-SubCell"/>
</dbReference>
<gene>
    <name evidence="9" type="ORF">GRF29_44g497525</name>
</gene>
<dbReference type="PANTHER" id="PTHR33048:SF31">
    <property type="entry name" value="INTEGRAL MEMBRANE PROTEIN"/>
    <property type="match status" value="1"/>
</dbReference>
<evidence type="ECO:0000256" key="4">
    <source>
        <dbReference type="ARBA" id="ARBA00023136"/>
    </source>
</evidence>
<feature type="transmembrane region" description="Helical" evidence="7">
    <location>
        <begin position="156"/>
        <end position="178"/>
    </location>
</feature>
<feature type="transmembrane region" description="Helical" evidence="7">
    <location>
        <begin position="39"/>
        <end position="60"/>
    </location>
</feature>
<evidence type="ECO:0000259" key="8">
    <source>
        <dbReference type="Pfam" id="PF20684"/>
    </source>
</evidence>
<comment type="subcellular location">
    <subcellularLocation>
        <location evidence="1">Membrane</location>
        <topology evidence="1">Multi-pass membrane protein</topology>
    </subcellularLocation>
</comment>
<dbReference type="Proteomes" id="UP001280581">
    <property type="component" value="Unassembled WGS sequence"/>
</dbReference>
<dbReference type="InterPro" id="IPR049326">
    <property type="entry name" value="Rhodopsin_dom_fungi"/>
</dbReference>
<evidence type="ECO:0000256" key="2">
    <source>
        <dbReference type="ARBA" id="ARBA00022692"/>
    </source>
</evidence>
<dbReference type="InterPro" id="IPR052337">
    <property type="entry name" value="SAT4-like"/>
</dbReference>
<feature type="compositionally biased region" description="Low complexity" evidence="6">
    <location>
        <begin position="319"/>
        <end position="339"/>
    </location>
</feature>
<evidence type="ECO:0000256" key="1">
    <source>
        <dbReference type="ARBA" id="ARBA00004141"/>
    </source>
</evidence>
<evidence type="ECO:0000313" key="10">
    <source>
        <dbReference type="Proteomes" id="UP001280581"/>
    </source>
</evidence>
<name>A0AAN6RJP5_9PLEO</name>
<evidence type="ECO:0000256" key="5">
    <source>
        <dbReference type="ARBA" id="ARBA00038359"/>
    </source>
</evidence>
<comment type="caution">
    <text evidence="9">The sequence shown here is derived from an EMBL/GenBank/DDBJ whole genome shotgun (WGS) entry which is preliminary data.</text>
</comment>
<dbReference type="PANTHER" id="PTHR33048">
    <property type="entry name" value="PTH11-LIKE INTEGRAL MEMBRANE PROTEIN (AFU_ORTHOLOGUE AFUA_5G11245)"/>
    <property type="match status" value="1"/>
</dbReference>
<proteinExistence type="inferred from homology"/>
<dbReference type="Pfam" id="PF20684">
    <property type="entry name" value="Fung_rhodopsin"/>
    <property type="match status" value="1"/>
</dbReference>
<evidence type="ECO:0000256" key="3">
    <source>
        <dbReference type="ARBA" id="ARBA00022989"/>
    </source>
</evidence>
<feature type="transmembrane region" description="Helical" evidence="7">
    <location>
        <begin position="122"/>
        <end position="144"/>
    </location>
</feature>
<feature type="compositionally biased region" description="Basic and acidic residues" evidence="6">
    <location>
        <begin position="279"/>
        <end position="297"/>
    </location>
</feature>
<dbReference type="AlphaFoldDB" id="A0AAN6RJP5"/>
<evidence type="ECO:0000313" key="9">
    <source>
        <dbReference type="EMBL" id="KAK3209737.1"/>
    </source>
</evidence>
<reference evidence="9 10" key="1">
    <citation type="submission" date="2021-02" db="EMBL/GenBank/DDBJ databases">
        <title>Genome assembly of Pseudopithomyces chartarum.</title>
        <authorList>
            <person name="Jauregui R."/>
            <person name="Singh J."/>
            <person name="Voisey C."/>
        </authorList>
    </citation>
    <scope>NUCLEOTIDE SEQUENCE [LARGE SCALE GENOMIC DNA]</scope>
    <source>
        <strain evidence="9 10">AGR01</strain>
    </source>
</reference>
<feature type="domain" description="Rhodopsin" evidence="8">
    <location>
        <begin position="34"/>
        <end position="218"/>
    </location>
</feature>
<keyword evidence="2 7" id="KW-0812">Transmembrane</keyword>
<keyword evidence="3 7" id="KW-1133">Transmembrane helix</keyword>
<dbReference type="EMBL" id="WVTA01000005">
    <property type="protein sequence ID" value="KAK3209737.1"/>
    <property type="molecule type" value="Genomic_DNA"/>
</dbReference>
<feature type="region of interest" description="Disordered" evidence="6">
    <location>
        <begin position="318"/>
        <end position="339"/>
    </location>
</feature>